<gene>
    <name evidence="2" type="ORF">EGH73_00505</name>
</gene>
<name>A0A3N0XC19_9FLAO</name>
<dbReference type="EMBL" id="RJTU01000008">
    <property type="protein sequence ID" value="ROI14916.1"/>
    <property type="molecule type" value="Genomic_DNA"/>
</dbReference>
<comment type="caution">
    <text evidence="2">The sequence shown here is derived from an EMBL/GenBank/DDBJ whole genome shotgun (WGS) entry which is preliminary data.</text>
</comment>
<evidence type="ECO:0000256" key="1">
    <source>
        <dbReference type="ARBA" id="ARBA00023002"/>
    </source>
</evidence>
<dbReference type="AlphaFoldDB" id="A0A3N0XC19"/>
<protein>
    <submittedName>
        <fullName evidence="2">Uncharacterized protein</fullName>
    </submittedName>
</protein>
<dbReference type="Proteomes" id="UP000267623">
    <property type="component" value="Unassembled WGS sequence"/>
</dbReference>
<dbReference type="InterPro" id="IPR042098">
    <property type="entry name" value="TauD-like_sf"/>
</dbReference>
<dbReference type="RefSeq" id="WP_123280195.1">
    <property type="nucleotide sequence ID" value="NZ_RJTU01000008.1"/>
</dbReference>
<accession>A0A3N0XC19</accession>
<evidence type="ECO:0000313" key="2">
    <source>
        <dbReference type="EMBL" id="ROI14916.1"/>
    </source>
</evidence>
<reference evidence="3" key="2">
    <citation type="submission" date="2018-11" db="EMBL/GenBank/DDBJ databases">
        <title>Proposal to divide the Flavobacteriaceae and reorganize its genera based on Amino Acid Identity values calculated from whole genome sequences.</title>
        <authorList>
            <person name="Nicholson A.C."/>
            <person name="Gulvik C.A."/>
            <person name="Whitney A.M."/>
            <person name="Humrighouse B.W."/>
            <person name="Bell M."/>
            <person name="Holmes B."/>
            <person name="Steigerwalt A."/>
            <person name="Villarma A."/>
            <person name="Sheth M."/>
            <person name="Batra D."/>
            <person name="Pryor J."/>
            <person name="Bernardet J.-F."/>
            <person name="Hugo C."/>
            <person name="Kampfer P."/>
            <person name="Newman J."/>
            <person name="Mcquiston J."/>
        </authorList>
    </citation>
    <scope>NUCLEOTIDE SEQUENCE [LARGE SCALE GENOMIC DNA]</scope>
    <source>
        <strain evidence="3">DSM 22165</strain>
    </source>
</reference>
<sequence>MNMKQLQKNGWIEIDYSNYDEDLINIAKEFGTIINHPNGSIIDYIRPKKKTEALKNTLSYNFEYKEFPLHTDTAFWEIPSRYVLLSCENYSSTATTIIKSEELINLLSIKELSEFKNSIFLVKTQNSNFYTSILSIICNIKCFRFDSNCMRPLNNSAKISEEIIKEKIQLIEVTRIIWNNPKILIFDNWSTLHGRDEVVNDEKRIIKRIYIK</sequence>
<dbReference type="SUPFAM" id="SSF51197">
    <property type="entry name" value="Clavaminate synthase-like"/>
    <property type="match status" value="1"/>
</dbReference>
<keyword evidence="1" id="KW-0560">Oxidoreductase</keyword>
<evidence type="ECO:0000313" key="3">
    <source>
        <dbReference type="Proteomes" id="UP000267623"/>
    </source>
</evidence>
<dbReference type="GO" id="GO:0016706">
    <property type="term" value="F:2-oxoglutarate-dependent dioxygenase activity"/>
    <property type="evidence" value="ECO:0007669"/>
    <property type="project" value="UniProtKB-ARBA"/>
</dbReference>
<organism evidence="2 3">
    <name type="scientific">Epilithonimonas hominis</name>
    <dbReference type="NCBI Taxonomy" id="420404"/>
    <lineage>
        <taxon>Bacteria</taxon>
        <taxon>Pseudomonadati</taxon>
        <taxon>Bacteroidota</taxon>
        <taxon>Flavobacteriia</taxon>
        <taxon>Flavobacteriales</taxon>
        <taxon>Weeksellaceae</taxon>
        <taxon>Chryseobacterium group</taxon>
        <taxon>Epilithonimonas</taxon>
    </lineage>
</organism>
<dbReference type="Gene3D" id="3.60.130.10">
    <property type="entry name" value="Clavaminate synthase-like"/>
    <property type="match status" value="1"/>
</dbReference>
<proteinExistence type="predicted"/>
<reference evidence="3" key="1">
    <citation type="submission" date="2018-11" db="EMBL/GenBank/DDBJ databases">
        <title>Proposal to divide the Flavobacteriaceae and reorganize its genera based on Amino Acid Identity values calculated from whole genome sequences.</title>
        <authorList>
            <person name="Nicholson A.C."/>
            <person name="Gulvik C.A."/>
            <person name="Whitney A.M."/>
            <person name="Humrighouse B.W."/>
            <person name="Bell M."/>
            <person name="Holmes B."/>
            <person name="Steigerwalt A."/>
            <person name="Villarma A."/>
            <person name="Sheth M."/>
            <person name="Batra D."/>
            <person name="Pryor J."/>
            <person name="Bernardet J.-F."/>
            <person name="Hugo C."/>
            <person name="Kampfer P."/>
            <person name="Newman J."/>
            <person name="Mcquiston J.R."/>
        </authorList>
    </citation>
    <scope>NUCLEOTIDE SEQUENCE [LARGE SCALE GENOMIC DNA]</scope>
    <source>
        <strain evidence="3">DSM 22165</strain>
    </source>
</reference>